<dbReference type="OrthoDB" id="5835829at2759"/>
<accession>A0A0D0CIX0</accession>
<feature type="non-terminal residue" evidence="2">
    <location>
        <position position="1"/>
    </location>
</feature>
<protein>
    <submittedName>
        <fullName evidence="2">Glycosyltransferase family 1 protein</fullName>
    </submittedName>
</protein>
<dbReference type="HOGENOM" id="CLU_001724_12_0_1"/>
<keyword evidence="3" id="KW-1185">Reference proteome</keyword>
<dbReference type="InterPro" id="IPR002213">
    <property type="entry name" value="UDP_glucos_trans"/>
</dbReference>
<sequence>EISKIPGLPPLYTHEWSPQIVRPLLPEGRFEFFGSVYTRLSDGVMIVSNSIYEKETMNATKSWLAQIGKPSYAMAPLSLPKPRTQVDSDNETLRFLDSIQEQFGPNSLIYISFGTFFWPPQQEKLDALIGTLIANKKPFILSHASPLAAQIPSELLTSIRSSGIGLALSWSPQETILHHEATGWFITHGGWNSIQESFEAKVPLIFWPMGADQPVNAAVLGLTHKAAFELVEVRSGENGTKPLLRFENTGYKPLFTVDAVKAEIERLLVQIDGEEGRMVRSNFRKLGNAMQESWNDGEESRMELNEFLKKFVDCI</sequence>
<evidence type="ECO:0000313" key="3">
    <source>
        <dbReference type="Proteomes" id="UP000053593"/>
    </source>
</evidence>
<dbReference type="Proteomes" id="UP000053593">
    <property type="component" value="Unassembled WGS sequence"/>
</dbReference>
<dbReference type="Pfam" id="PF00201">
    <property type="entry name" value="UDPGT"/>
    <property type="match status" value="1"/>
</dbReference>
<dbReference type="Gene3D" id="3.40.50.2000">
    <property type="entry name" value="Glycogen Phosphorylase B"/>
    <property type="match status" value="1"/>
</dbReference>
<dbReference type="SUPFAM" id="SSF53756">
    <property type="entry name" value="UDP-Glycosyltransferase/glycogen phosphorylase"/>
    <property type="match status" value="1"/>
</dbReference>
<dbReference type="CDD" id="cd03784">
    <property type="entry name" value="GT1_Gtf-like"/>
    <property type="match status" value="1"/>
</dbReference>
<keyword evidence="1 2" id="KW-0808">Transferase</keyword>
<dbReference type="GO" id="GO:0008194">
    <property type="term" value="F:UDP-glycosyltransferase activity"/>
    <property type="evidence" value="ECO:0007669"/>
    <property type="project" value="InterPro"/>
</dbReference>
<dbReference type="PANTHER" id="PTHR48045:SF31">
    <property type="entry name" value="UDP-GLYCOSYLTRANSFERASE 76B1-LIKE"/>
    <property type="match status" value="1"/>
</dbReference>
<reference evidence="2 3" key="1">
    <citation type="submission" date="2014-04" db="EMBL/GenBank/DDBJ databases">
        <title>Evolutionary Origins and Diversification of the Mycorrhizal Mutualists.</title>
        <authorList>
            <consortium name="DOE Joint Genome Institute"/>
            <consortium name="Mycorrhizal Genomics Consortium"/>
            <person name="Kohler A."/>
            <person name="Kuo A."/>
            <person name="Nagy L.G."/>
            <person name="Floudas D."/>
            <person name="Copeland A."/>
            <person name="Barry K.W."/>
            <person name="Cichocki N."/>
            <person name="Veneault-Fourrey C."/>
            <person name="LaButti K."/>
            <person name="Lindquist E.A."/>
            <person name="Lipzen A."/>
            <person name="Lundell T."/>
            <person name="Morin E."/>
            <person name="Murat C."/>
            <person name="Riley R."/>
            <person name="Ohm R."/>
            <person name="Sun H."/>
            <person name="Tunlid A."/>
            <person name="Henrissat B."/>
            <person name="Grigoriev I.V."/>
            <person name="Hibbett D.S."/>
            <person name="Martin F."/>
        </authorList>
    </citation>
    <scope>NUCLEOTIDE SEQUENCE [LARGE SCALE GENOMIC DNA]</scope>
    <source>
        <strain evidence="2 3">FD-317 M1</strain>
    </source>
</reference>
<organism evidence="2 3">
    <name type="scientific">Collybiopsis luxurians FD-317 M1</name>
    <dbReference type="NCBI Taxonomy" id="944289"/>
    <lineage>
        <taxon>Eukaryota</taxon>
        <taxon>Fungi</taxon>
        <taxon>Dikarya</taxon>
        <taxon>Basidiomycota</taxon>
        <taxon>Agaricomycotina</taxon>
        <taxon>Agaricomycetes</taxon>
        <taxon>Agaricomycetidae</taxon>
        <taxon>Agaricales</taxon>
        <taxon>Marasmiineae</taxon>
        <taxon>Omphalotaceae</taxon>
        <taxon>Collybiopsis</taxon>
        <taxon>Collybiopsis luxurians</taxon>
    </lineage>
</organism>
<proteinExistence type="predicted"/>
<dbReference type="AlphaFoldDB" id="A0A0D0CIX0"/>
<gene>
    <name evidence="2" type="ORF">GYMLUDRAFT_164632</name>
</gene>
<dbReference type="EMBL" id="KN834767">
    <property type="protein sequence ID" value="KIK62654.1"/>
    <property type="molecule type" value="Genomic_DNA"/>
</dbReference>
<dbReference type="PANTHER" id="PTHR48045">
    <property type="entry name" value="UDP-GLYCOSYLTRANSFERASE 72B1"/>
    <property type="match status" value="1"/>
</dbReference>
<evidence type="ECO:0000313" key="2">
    <source>
        <dbReference type="EMBL" id="KIK62654.1"/>
    </source>
</evidence>
<evidence type="ECO:0000256" key="1">
    <source>
        <dbReference type="ARBA" id="ARBA00022679"/>
    </source>
</evidence>
<name>A0A0D0CIX0_9AGAR</name>